<evidence type="ECO:0000313" key="2">
    <source>
        <dbReference type="Proteomes" id="UP001160390"/>
    </source>
</evidence>
<protein>
    <submittedName>
        <fullName evidence="1">Uncharacterized protein</fullName>
    </submittedName>
</protein>
<dbReference type="Proteomes" id="UP001160390">
    <property type="component" value="Unassembled WGS sequence"/>
</dbReference>
<name>A0AA35Q566_9HYPO</name>
<keyword evidence="2" id="KW-1185">Reference proteome</keyword>
<sequence length="127" mass="14709">MVYQLFDREYGYWWSNGKNIKAVDVWGACHPKFAQYEIEQQVCLLEYLMVLISKSDLSTPGFNEIVQHDVAWSRLGVDLITSMNSMLGEQILLRGLDTLRLPVEARNYQNIHKALHRGESWTDGPLH</sequence>
<organism evidence="1 2">
    <name type="scientific">Clonostachys chloroleuca</name>
    <dbReference type="NCBI Taxonomy" id="1926264"/>
    <lineage>
        <taxon>Eukaryota</taxon>
        <taxon>Fungi</taxon>
        <taxon>Dikarya</taxon>
        <taxon>Ascomycota</taxon>
        <taxon>Pezizomycotina</taxon>
        <taxon>Sordariomycetes</taxon>
        <taxon>Hypocreomycetidae</taxon>
        <taxon>Hypocreales</taxon>
        <taxon>Bionectriaceae</taxon>
        <taxon>Clonostachys</taxon>
    </lineage>
</organism>
<dbReference type="AlphaFoldDB" id="A0AA35Q566"/>
<evidence type="ECO:0000313" key="1">
    <source>
        <dbReference type="EMBL" id="CAI6091950.1"/>
    </source>
</evidence>
<proteinExistence type="predicted"/>
<reference evidence="1" key="1">
    <citation type="submission" date="2023-01" db="EMBL/GenBank/DDBJ databases">
        <authorList>
            <person name="Piombo E."/>
        </authorList>
    </citation>
    <scope>NUCLEOTIDE SEQUENCE</scope>
</reference>
<comment type="caution">
    <text evidence="1">The sequence shown here is derived from an EMBL/GenBank/DDBJ whole genome shotgun (WGS) entry which is preliminary data.</text>
</comment>
<dbReference type="EMBL" id="CABFNP030001195">
    <property type="protein sequence ID" value="CAI6091950.1"/>
    <property type="molecule type" value="Genomic_DNA"/>
</dbReference>
<accession>A0AA35Q566</accession>
<gene>
    <name evidence="1" type="ORF">CCHLO57077_00006114</name>
</gene>